<accession>A0A1B8ZIW0</accession>
<dbReference type="Proteomes" id="UP000093432">
    <property type="component" value="Unassembled WGS sequence"/>
</dbReference>
<dbReference type="OrthoDB" id="1233276at2"/>
<organism evidence="2 3">
    <name type="scientific">Chryseobacterium arthrosphaerae</name>
    <dbReference type="NCBI Taxonomy" id="651561"/>
    <lineage>
        <taxon>Bacteria</taxon>
        <taxon>Pseudomonadati</taxon>
        <taxon>Bacteroidota</taxon>
        <taxon>Flavobacteriia</taxon>
        <taxon>Flavobacteriales</taxon>
        <taxon>Weeksellaceae</taxon>
        <taxon>Chryseobacterium group</taxon>
        <taxon>Chryseobacterium</taxon>
    </lineage>
</organism>
<feature type="chain" id="PRO_5008620682" description="C1q domain-containing protein" evidence="1">
    <location>
        <begin position="20"/>
        <end position="275"/>
    </location>
</feature>
<dbReference type="STRING" id="651561.BBI00_17425"/>
<comment type="caution">
    <text evidence="2">The sequence shown here is derived from an EMBL/GenBank/DDBJ whole genome shotgun (WGS) entry which is preliminary data.</text>
</comment>
<feature type="signal peptide" evidence="1">
    <location>
        <begin position="1"/>
        <end position="19"/>
    </location>
</feature>
<dbReference type="EMBL" id="MAYG01000012">
    <property type="protein sequence ID" value="OCA71494.1"/>
    <property type="molecule type" value="Genomic_DNA"/>
</dbReference>
<proteinExistence type="predicted"/>
<dbReference type="AlphaFoldDB" id="A0A1B8ZIW0"/>
<sequence>MRKKTYITMLLLTATTAFSQVIVGGSINPSPNSMFSVVNKEDNAAGSKGMMIPTVNNETELPLYNASHPDHFEDDPSMQGMILYRKDIKRVVVYDGEKWKPTFYESGGKTTRVSMNPLTPEAEFPSVTCVLIGCGENDVPFGAYDSIQDGDQLGILDPQGAVNTNFNNFTFKESGFYKVLISLKVKTSGIHVSPPTISFRALKNGNVLARNDVPLNEAILITAGANRVGTMEFLSMFDKGDKLKIQISGGVSILTVADAYKIVPTDGTFISIEKL</sequence>
<name>A0A1B8ZIW0_9FLAO</name>
<evidence type="ECO:0000313" key="2">
    <source>
        <dbReference type="EMBL" id="OCA71494.1"/>
    </source>
</evidence>
<gene>
    <name evidence="2" type="ORF">BBI00_17425</name>
</gene>
<evidence type="ECO:0008006" key="4">
    <source>
        <dbReference type="Google" id="ProtNLM"/>
    </source>
</evidence>
<dbReference type="RefSeq" id="WP_065400141.1">
    <property type="nucleotide sequence ID" value="NZ_JAKYXE010000004.1"/>
</dbReference>
<protein>
    <recommendedName>
        <fullName evidence="4">C1q domain-containing protein</fullName>
    </recommendedName>
</protein>
<evidence type="ECO:0000313" key="3">
    <source>
        <dbReference type="Proteomes" id="UP000093432"/>
    </source>
</evidence>
<reference evidence="3" key="1">
    <citation type="submission" date="2016-07" db="EMBL/GenBank/DDBJ databases">
        <authorList>
            <person name="Florea S."/>
            <person name="Webb J.S."/>
            <person name="Jaromczyk J."/>
            <person name="Schardl C.L."/>
        </authorList>
    </citation>
    <scope>NUCLEOTIDE SEQUENCE [LARGE SCALE GENOMIC DNA]</scope>
    <source>
        <strain evidence="3">CC-VM-7</strain>
    </source>
</reference>
<evidence type="ECO:0000256" key="1">
    <source>
        <dbReference type="SAM" id="SignalP"/>
    </source>
</evidence>
<keyword evidence="1" id="KW-0732">Signal</keyword>